<name>A0AAD9QPW5_ACRCE</name>
<keyword evidence="2" id="KW-0472">Membrane</keyword>
<keyword evidence="3" id="KW-0813">Transport</keyword>
<dbReference type="InterPro" id="IPR006201">
    <property type="entry name" value="Neur_channel"/>
</dbReference>
<comment type="subcellular location">
    <subcellularLocation>
        <location evidence="1">Membrane</location>
        <topology evidence="1">Multi-pass membrane protein</topology>
    </subcellularLocation>
</comment>
<dbReference type="PANTHER" id="PTHR18945">
    <property type="entry name" value="NEUROTRANSMITTER GATED ION CHANNEL"/>
    <property type="match status" value="1"/>
</dbReference>
<dbReference type="EMBL" id="JARQWQ010000020">
    <property type="protein sequence ID" value="KAK2565134.1"/>
    <property type="molecule type" value="Genomic_DNA"/>
</dbReference>
<organism evidence="5 6">
    <name type="scientific">Acropora cervicornis</name>
    <name type="common">Staghorn coral</name>
    <dbReference type="NCBI Taxonomy" id="6130"/>
    <lineage>
        <taxon>Eukaryota</taxon>
        <taxon>Metazoa</taxon>
        <taxon>Cnidaria</taxon>
        <taxon>Anthozoa</taxon>
        <taxon>Hexacorallia</taxon>
        <taxon>Scleractinia</taxon>
        <taxon>Astrocoeniina</taxon>
        <taxon>Acroporidae</taxon>
        <taxon>Acropora</taxon>
    </lineage>
</organism>
<evidence type="ECO:0000256" key="2">
    <source>
        <dbReference type="ARBA" id="ARBA00023136"/>
    </source>
</evidence>
<feature type="domain" description="Neurotransmitter-gated ion-channel ligand-binding" evidence="4">
    <location>
        <begin position="70"/>
        <end position="212"/>
    </location>
</feature>
<dbReference type="InterPro" id="IPR018000">
    <property type="entry name" value="Neurotransmitter_ion_chnl_CS"/>
</dbReference>
<dbReference type="Pfam" id="PF02931">
    <property type="entry name" value="Neur_chan_LBD"/>
    <property type="match status" value="1"/>
</dbReference>
<reference evidence="5" key="1">
    <citation type="journal article" date="2023" name="G3 (Bethesda)">
        <title>Whole genome assembly and annotation of the endangered Caribbean coral Acropora cervicornis.</title>
        <authorList>
            <person name="Selwyn J.D."/>
            <person name="Vollmer S.V."/>
        </authorList>
    </citation>
    <scope>NUCLEOTIDE SEQUENCE</scope>
    <source>
        <strain evidence="5">K2</strain>
    </source>
</reference>
<evidence type="ECO:0000313" key="5">
    <source>
        <dbReference type="EMBL" id="KAK2565134.1"/>
    </source>
</evidence>
<evidence type="ECO:0000259" key="4">
    <source>
        <dbReference type="Pfam" id="PF02931"/>
    </source>
</evidence>
<gene>
    <name evidence="5" type="ORF">P5673_011055</name>
</gene>
<proteinExistence type="inferred from homology"/>
<dbReference type="Proteomes" id="UP001249851">
    <property type="component" value="Unassembled WGS sequence"/>
</dbReference>
<dbReference type="GO" id="GO:0016020">
    <property type="term" value="C:membrane"/>
    <property type="evidence" value="ECO:0007669"/>
    <property type="project" value="UniProtKB-SubCell"/>
</dbReference>
<dbReference type="InterPro" id="IPR006202">
    <property type="entry name" value="Neur_chan_lig-bd"/>
</dbReference>
<evidence type="ECO:0000313" key="6">
    <source>
        <dbReference type="Proteomes" id="UP001249851"/>
    </source>
</evidence>
<protein>
    <submittedName>
        <fullName evidence="5">Gamma-aminobutyric acid receptor subunit beta</fullName>
    </submittedName>
</protein>
<keyword evidence="3" id="KW-0407">Ion channel</keyword>
<dbReference type="InterPro" id="IPR036734">
    <property type="entry name" value="Neur_chan_lig-bd_sf"/>
</dbReference>
<reference evidence="5" key="2">
    <citation type="journal article" date="2023" name="Science">
        <title>Genomic signatures of disease resistance in endangered staghorn corals.</title>
        <authorList>
            <person name="Vollmer S.V."/>
            <person name="Selwyn J.D."/>
            <person name="Despard B.A."/>
            <person name="Roesel C.L."/>
        </authorList>
    </citation>
    <scope>NUCLEOTIDE SEQUENCE</scope>
    <source>
        <strain evidence="5">K2</strain>
    </source>
</reference>
<comment type="similarity">
    <text evidence="3">Belongs to the ligand-gated ion channel (TC 1.A.9) family.</text>
</comment>
<dbReference type="Gene3D" id="2.70.170.10">
    <property type="entry name" value="Neurotransmitter-gated ion-channel ligand-binding domain"/>
    <property type="match status" value="1"/>
</dbReference>
<accession>A0AAD9QPW5</accession>
<dbReference type="PRINTS" id="PR00252">
    <property type="entry name" value="NRIONCHANNEL"/>
</dbReference>
<dbReference type="PROSITE" id="PS00236">
    <property type="entry name" value="NEUROTR_ION_CHANNEL"/>
    <property type="match status" value="1"/>
</dbReference>
<dbReference type="SUPFAM" id="SSF63712">
    <property type="entry name" value="Nicotinic receptor ligand binding domain-like"/>
    <property type="match status" value="1"/>
</dbReference>
<keyword evidence="6" id="KW-1185">Reference proteome</keyword>
<evidence type="ECO:0000256" key="1">
    <source>
        <dbReference type="ARBA" id="ARBA00004141"/>
    </source>
</evidence>
<dbReference type="GO" id="GO:0005230">
    <property type="term" value="F:extracellular ligand-gated monoatomic ion channel activity"/>
    <property type="evidence" value="ECO:0007669"/>
    <property type="project" value="InterPro"/>
</dbReference>
<keyword evidence="5" id="KW-0675">Receptor</keyword>
<keyword evidence="3" id="KW-0406">Ion transport</keyword>
<dbReference type="AlphaFoldDB" id="A0AAD9QPW5"/>
<dbReference type="GO" id="GO:0004888">
    <property type="term" value="F:transmembrane signaling receptor activity"/>
    <property type="evidence" value="ECO:0007669"/>
    <property type="project" value="InterPro"/>
</dbReference>
<comment type="caution">
    <text evidence="5">The sequence shown here is derived from an EMBL/GenBank/DDBJ whole genome shotgun (WGS) entry which is preliminary data.</text>
</comment>
<sequence length="213" mass="24457">MRSIIESGFTNGRSILGRDFIDWKNDKQAAAANKGAMVDLLCLVYFLPWMFIVNSVPSNGQDGYKSTSDTIRKLFHEDNYEKRLRPFHNVAPLNVTVSMAVVHMGSLSEVDMDFSVDVFFRQYWQDPRLKHNLTEPILLPGYARQAIWLPDTFFLNVKIAKYHNVPADNSRITIYSDGNVSWSSRITMTANCRLDLRDYPLDEQSCNLTFLSC</sequence>
<evidence type="ECO:0000256" key="3">
    <source>
        <dbReference type="RuleBase" id="RU000687"/>
    </source>
</evidence>